<dbReference type="EMBL" id="REGN01001578">
    <property type="protein sequence ID" value="RNA33794.1"/>
    <property type="molecule type" value="Genomic_DNA"/>
</dbReference>
<accession>A0A3M7SD93</accession>
<reference evidence="1 2" key="1">
    <citation type="journal article" date="2018" name="Sci. Rep.">
        <title>Genomic signatures of local adaptation to the degree of environmental predictability in rotifers.</title>
        <authorList>
            <person name="Franch-Gras L."/>
            <person name="Hahn C."/>
            <person name="Garcia-Roger E.M."/>
            <person name="Carmona M.J."/>
            <person name="Serra M."/>
            <person name="Gomez A."/>
        </authorList>
    </citation>
    <scope>NUCLEOTIDE SEQUENCE [LARGE SCALE GENOMIC DNA]</scope>
    <source>
        <strain evidence="1">HYR1</strain>
    </source>
</reference>
<comment type="caution">
    <text evidence="1">The sequence shown here is derived from an EMBL/GenBank/DDBJ whole genome shotgun (WGS) entry which is preliminary data.</text>
</comment>
<gene>
    <name evidence="1" type="ORF">BpHYR1_046991</name>
</gene>
<proteinExistence type="predicted"/>
<name>A0A3M7SD93_BRAPC</name>
<organism evidence="1 2">
    <name type="scientific">Brachionus plicatilis</name>
    <name type="common">Marine rotifer</name>
    <name type="synonym">Brachionus muelleri</name>
    <dbReference type="NCBI Taxonomy" id="10195"/>
    <lineage>
        <taxon>Eukaryota</taxon>
        <taxon>Metazoa</taxon>
        <taxon>Spiralia</taxon>
        <taxon>Gnathifera</taxon>
        <taxon>Rotifera</taxon>
        <taxon>Eurotatoria</taxon>
        <taxon>Monogononta</taxon>
        <taxon>Pseudotrocha</taxon>
        <taxon>Ploima</taxon>
        <taxon>Brachionidae</taxon>
        <taxon>Brachionus</taxon>
    </lineage>
</organism>
<dbReference type="Proteomes" id="UP000276133">
    <property type="component" value="Unassembled WGS sequence"/>
</dbReference>
<keyword evidence="2" id="KW-1185">Reference proteome</keyword>
<dbReference type="OrthoDB" id="5578775at2759"/>
<sequence>MVKYATKGEKAGQALCQLFKEIIQPSAIEDNPSTKMRSLMIKSIAGKRDIGQCEVSRLLLSEPLYNSSFNYVTISTEIDSRELNLNANRKQIDLIKNQLITKINYQLEPNTKKQLSLPYPK</sequence>
<evidence type="ECO:0000313" key="1">
    <source>
        <dbReference type="EMBL" id="RNA33794.1"/>
    </source>
</evidence>
<evidence type="ECO:0000313" key="2">
    <source>
        <dbReference type="Proteomes" id="UP000276133"/>
    </source>
</evidence>
<dbReference type="AlphaFoldDB" id="A0A3M7SD93"/>
<protein>
    <submittedName>
        <fullName evidence="1">Uncharacterized protein</fullName>
    </submittedName>
</protein>